<dbReference type="AlphaFoldDB" id="A0AAE3NX69"/>
<dbReference type="SUPFAM" id="SSF53756">
    <property type="entry name" value="UDP-Glycosyltransferase/glycogen phosphorylase"/>
    <property type="match status" value="1"/>
</dbReference>
<accession>A0AAE3NX69</accession>
<dbReference type="PANTHER" id="PTHR45947:SF3">
    <property type="entry name" value="SULFOQUINOVOSYL TRANSFERASE SQD2"/>
    <property type="match status" value="1"/>
</dbReference>
<evidence type="ECO:0000313" key="2">
    <source>
        <dbReference type="EMBL" id="MDF0603616.1"/>
    </source>
</evidence>
<dbReference type="InterPro" id="IPR001296">
    <property type="entry name" value="Glyco_trans_1"/>
</dbReference>
<evidence type="ECO:0000259" key="1">
    <source>
        <dbReference type="Pfam" id="PF00534"/>
    </source>
</evidence>
<dbReference type="Pfam" id="PF00534">
    <property type="entry name" value="Glycos_transf_1"/>
    <property type="match status" value="1"/>
</dbReference>
<sequence length="340" mass="37147">MKVVTLFPGKSLEAVSAVSQTRALIGAIQAVNCSLVLTAGYSHLPMLFAVLAARKSGACSVVMFDSNRFDHARKKIREVMKSYSLKVFHGGLIAGKHSGEYLAELGMDTACMELACDVVDNDEVSAQVSMAKRDASMEPCFLFVGRFVDKKNVPALLSAYARYRSSCEDRMPLPLVLCGSGPLEQELRKQVRLSNIEGVQFAGYVTHPEIYSYYARAHALILPSKNDQWGLVVNEALAAGVPVLVSHNCGCVPELVHDGVTGWTFPPTDIAGLSEMLQRVHKLTPVQREGMRIGCKEAIQDFGLPRFTDGIERLAGRLTAIGPYAPPVIERVPKNSPRKR</sequence>
<dbReference type="InterPro" id="IPR050194">
    <property type="entry name" value="Glycosyltransferase_grp1"/>
</dbReference>
<dbReference type="GO" id="GO:0016757">
    <property type="term" value="F:glycosyltransferase activity"/>
    <property type="evidence" value="ECO:0007669"/>
    <property type="project" value="InterPro"/>
</dbReference>
<dbReference type="Proteomes" id="UP001220964">
    <property type="component" value="Unassembled WGS sequence"/>
</dbReference>
<evidence type="ECO:0000313" key="3">
    <source>
        <dbReference type="Proteomes" id="UP001220964"/>
    </source>
</evidence>
<protein>
    <submittedName>
        <fullName evidence="2">Glycosyltransferase</fullName>
    </submittedName>
</protein>
<name>A0AAE3NX69_9RHOB</name>
<dbReference type="PANTHER" id="PTHR45947">
    <property type="entry name" value="SULFOQUINOVOSYL TRANSFERASE SQD2"/>
    <property type="match status" value="1"/>
</dbReference>
<proteinExistence type="predicted"/>
<gene>
    <name evidence="2" type="ORF">P1J78_23075</name>
</gene>
<keyword evidence="3" id="KW-1185">Reference proteome</keyword>
<dbReference type="RefSeq" id="WP_275569733.1">
    <property type="nucleotide sequence ID" value="NZ_JARGYC010000110.1"/>
</dbReference>
<dbReference type="Gene3D" id="3.40.50.2000">
    <property type="entry name" value="Glycogen Phosphorylase B"/>
    <property type="match status" value="1"/>
</dbReference>
<reference evidence="2" key="1">
    <citation type="submission" date="2023-03" db="EMBL/GenBank/DDBJ databases">
        <title>Multiphase analysis and comparison of six strains from genera Psychromarinibacter, Lutimaribacter, and Maritimibacter, including a novel species: Psychromarinibacter sediminicola sp. nov.</title>
        <authorList>
            <person name="Wang Y.-H."/>
            <person name="Ye M.-Q."/>
            <person name="Du Z.-J."/>
        </authorList>
    </citation>
    <scope>NUCLEOTIDE SEQUENCE</scope>
    <source>
        <strain evidence="2">C21-152</strain>
    </source>
</reference>
<feature type="domain" description="Glycosyl transferase family 1" evidence="1">
    <location>
        <begin position="136"/>
        <end position="282"/>
    </location>
</feature>
<organism evidence="2 3">
    <name type="scientific">Psychromarinibacter sediminicola</name>
    <dbReference type="NCBI Taxonomy" id="3033385"/>
    <lineage>
        <taxon>Bacteria</taxon>
        <taxon>Pseudomonadati</taxon>
        <taxon>Pseudomonadota</taxon>
        <taxon>Alphaproteobacteria</taxon>
        <taxon>Rhodobacterales</taxon>
        <taxon>Paracoccaceae</taxon>
        <taxon>Psychromarinibacter</taxon>
    </lineage>
</organism>
<dbReference type="CDD" id="cd03801">
    <property type="entry name" value="GT4_PimA-like"/>
    <property type="match status" value="1"/>
</dbReference>
<dbReference type="EMBL" id="JARGYC010000110">
    <property type="protein sequence ID" value="MDF0603616.1"/>
    <property type="molecule type" value="Genomic_DNA"/>
</dbReference>
<comment type="caution">
    <text evidence="2">The sequence shown here is derived from an EMBL/GenBank/DDBJ whole genome shotgun (WGS) entry which is preliminary data.</text>
</comment>